<dbReference type="RefSeq" id="WP_129129545.1">
    <property type="nucleotide sequence ID" value="NZ_SDHW01000001.1"/>
</dbReference>
<dbReference type="EMBL" id="SDHW01000001">
    <property type="protein sequence ID" value="RXK62174.1"/>
    <property type="molecule type" value="Genomic_DNA"/>
</dbReference>
<reference evidence="1 2" key="1">
    <citation type="submission" date="2019-01" db="EMBL/GenBank/DDBJ databases">
        <title>Lacibacter sp. strain TTM-7.</title>
        <authorList>
            <person name="Chen W.-M."/>
        </authorList>
    </citation>
    <scope>NUCLEOTIDE SEQUENCE [LARGE SCALE GENOMIC DNA]</scope>
    <source>
        <strain evidence="1 2">TTM-7</strain>
    </source>
</reference>
<evidence type="ECO:0000313" key="1">
    <source>
        <dbReference type="EMBL" id="RXK62174.1"/>
    </source>
</evidence>
<keyword evidence="2" id="KW-1185">Reference proteome</keyword>
<comment type="caution">
    <text evidence="1">The sequence shown here is derived from an EMBL/GenBank/DDBJ whole genome shotgun (WGS) entry which is preliminary data.</text>
</comment>
<evidence type="ECO:0000313" key="2">
    <source>
        <dbReference type="Proteomes" id="UP000290204"/>
    </source>
</evidence>
<dbReference type="OrthoDB" id="676954at2"/>
<dbReference type="AlphaFoldDB" id="A0A4Q1CMZ9"/>
<gene>
    <name evidence="1" type="ORF">ESA94_03940</name>
</gene>
<name>A0A4Q1CMZ9_9BACT</name>
<accession>A0A4Q1CMZ9</accession>
<dbReference type="Proteomes" id="UP000290204">
    <property type="component" value="Unassembled WGS sequence"/>
</dbReference>
<proteinExistence type="predicted"/>
<protein>
    <submittedName>
        <fullName evidence="1">Uncharacterized protein</fullName>
    </submittedName>
</protein>
<organism evidence="1 2">
    <name type="scientific">Lacibacter luteus</name>
    <dbReference type="NCBI Taxonomy" id="2508719"/>
    <lineage>
        <taxon>Bacteria</taxon>
        <taxon>Pseudomonadati</taxon>
        <taxon>Bacteroidota</taxon>
        <taxon>Chitinophagia</taxon>
        <taxon>Chitinophagales</taxon>
        <taxon>Chitinophagaceae</taxon>
        <taxon>Lacibacter</taxon>
    </lineage>
</organism>
<sequence>MGLFSFLNFLKADKNQKVEFDPNEYVPSFWEDDYCQIEIVPAENRYFIKKQSQQIDELASKSRTDYGFGETFERGPMPVTTRSKEFRVNFFEKTLTDFKFQKARHIRYNKSEILNCESGKTKAFGFSNFTIFFDTDDEFVKNIWVDIGLIVSVPQLDLIQDTLYTLGEECELVLIDWNTLSLYDLAYKSQIQDYLMWHFK</sequence>